<protein>
    <submittedName>
        <fullName evidence="2">Uncharacterized protein</fullName>
    </submittedName>
</protein>
<sequence>MCVNDTTSLAAFICGIFTIIAMIIIIPSPTIIAIGLIWLWVLFMQLSEYLIWIDQKCGKVNNLGTNMALIFNLTQPIFAYLVLINISTNIPVVYKYSATSVILLYICTILYQMNNNSKFTCIKPSDKCIGLNLDWWNKFKNSGFIYLITLLAIILLLVRPMSIAIFSSLFIIIALLISMKFYSCNSPSMWCLLVVVYPLFLTLFVKILKIKV</sequence>
<reference evidence="2" key="1">
    <citation type="journal article" date="2020" name="Nature">
        <title>Giant virus diversity and host interactions through global metagenomics.</title>
        <authorList>
            <person name="Schulz F."/>
            <person name="Roux S."/>
            <person name="Paez-Espino D."/>
            <person name="Jungbluth S."/>
            <person name="Walsh D.A."/>
            <person name="Denef V.J."/>
            <person name="McMahon K.D."/>
            <person name="Konstantinidis K.T."/>
            <person name="Eloe-Fadrosh E.A."/>
            <person name="Kyrpides N.C."/>
            <person name="Woyke T."/>
        </authorList>
    </citation>
    <scope>NUCLEOTIDE SEQUENCE</scope>
    <source>
        <strain evidence="2">GVMAG-M-3300023174-102</strain>
    </source>
</reference>
<dbReference type="AlphaFoldDB" id="A0A6C0D1B6"/>
<feature type="transmembrane region" description="Helical" evidence="1">
    <location>
        <begin position="32"/>
        <end position="51"/>
    </location>
</feature>
<proteinExistence type="predicted"/>
<feature type="transmembrane region" description="Helical" evidence="1">
    <location>
        <begin position="92"/>
        <end position="111"/>
    </location>
</feature>
<feature type="transmembrane region" description="Helical" evidence="1">
    <location>
        <begin position="7"/>
        <end position="26"/>
    </location>
</feature>
<evidence type="ECO:0000313" key="2">
    <source>
        <dbReference type="EMBL" id="QHT09699.1"/>
    </source>
</evidence>
<name>A0A6C0D1B6_9ZZZZ</name>
<feature type="transmembrane region" description="Helical" evidence="1">
    <location>
        <begin position="189"/>
        <end position="208"/>
    </location>
</feature>
<keyword evidence="1" id="KW-0472">Membrane</keyword>
<keyword evidence="1" id="KW-1133">Transmembrane helix</keyword>
<feature type="transmembrane region" description="Helical" evidence="1">
    <location>
        <begin position="63"/>
        <end position="86"/>
    </location>
</feature>
<evidence type="ECO:0000256" key="1">
    <source>
        <dbReference type="SAM" id="Phobius"/>
    </source>
</evidence>
<feature type="transmembrane region" description="Helical" evidence="1">
    <location>
        <begin position="144"/>
        <end position="177"/>
    </location>
</feature>
<organism evidence="2">
    <name type="scientific">viral metagenome</name>
    <dbReference type="NCBI Taxonomy" id="1070528"/>
    <lineage>
        <taxon>unclassified sequences</taxon>
        <taxon>metagenomes</taxon>
        <taxon>organismal metagenomes</taxon>
    </lineage>
</organism>
<dbReference type="EMBL" id="MN739514">
    <property type="protein sequence ID" value="QHT09699.1"/>
    <property type="molecule type" value="Genomic_DNA"/>
</dbReference>
<keyword evidence="1" id="KW-0812">Transmembrane</keyword>
<accession>A0A6C0D1B6</accession>